<gene>
    <name evidence="2" type="primary">repA</name>
    <name evidence="2" type="ORF">DAVIS_04534</name>
</gene>
<dbReference type="EMBL" id="PEDF01000176">
    <property type="protein sequence ID" value="RFZ34984.1"/>
    <property type="molecule type" value="Genomic_DNA"/>
</dbReference>
<comment type="caution">
    <text evidence="2">The sequence shown here is derived from an EMBL/GenBank/DDBJ whole genome shotgun (WGS) entry which is preliminary data.</text>
</comment>
<accession>A0A3E2MQE7</accession>
<evidence type="ECO:0000256" key="1">
    <source>
        <dbReference type="SAM" id="MobiDB-lite"/>
    </source>
</evidence>
<feature type="region of interest" description="Disordered" evidence="1">
    <location>
        <begin position="12"/>
        <end position="35"/>
    </location>
</feature>
<reference evidence="2 3" key="1">
    <citation type="journal article" date="2018" name="Sci. Rep.">
        <title>Extensive genomic diversity among Mycobacterium marinum strains revealed by whole genome sequencing.</title>
        <authorList>
            <person name="Das S."/>
            <person name="Pettersson B.M."/>
            <person name="Behra P.R."/>
            <person name="Mallick A."/>
            <person name="Cheramie M."/>
            <person name="Ramesh M."/>
            <person name="Shirreff L."/>
            <person name="DuCote T."/>
            <person name="Dasgupta S."/>
            <person name="Ennis D.G."/>
            <person name="Kirsebom L.A."/>
        </authorList>
    </citation>
    <scope>NUCLEOTIDE SEQUENCE [LARGE SCALE GENOMIC DNA]</scope>
    <source>
        <strain evidence="2 3">Davis1</strain>
    </source>
</reference>
<dbReference type="Pfam" id="PF13481">
    <property type="entry name" value="AAA_25"/>
    <property type="match status" value="1"/>
</dbReference>
<name>A0A3E2MQE7_MYCMR</name>
<dbReference type="InterPro" id="IPR027417">
    <property type="entry name" value="P-loop_NTPase"/>
</dbReference>
<evidence type="ECO:0000313" key="2">
    <source>
        <dbReference type="EMBL" id="RFZ34984.1"/>
    </source>
</evidence>
<dbReference type="RefSeq" id="WP_117433157.1">
    <property type="nucleotide sequence ID" value="NZ_PEDF01000176.1"/>
</dbReference>
<evidence type="ECO:0000313" key="3">
    <source>
        <dbReference type="Proteomes" id="UP000257451"/>
    </source>
</evidence>
<dbReference type="AlphaFoldDB" id="A0A3E2MQE7"/>
<dbReference type="Proteomes" id="UP000257451">
    <property type="component" value="Unassembled WGS sequence"/>
</dbReference>
<proteinExistence type="predicted"/>
<sequence length="363" mass="38983">MTGPADILAAYSGAFNGDPGPPEPPDSEGVSPTHTLLAGAGNMAAHKRYPVLDWHRLFEGAADDVSWLVPEFIARGQSYSLVSPAKAGKSLLMLDVAAAIAAGRSALGHPAQAPVPVLYVDLENSRDDIIERLRDLGYDPGDLDALRYLSFPTLPPLDSPAGGRDVVEVANHHGAALVVIDTIARVVAGEENSADTFRALYRHTLAPLKAERRAVVRLDHRGKDAKAGARGSSAKNDDVDVVWQLSQSPGPDGEAYVSLRLERQRGNAHPERINVLRDVTPRLRHVAKDAPLAASERQRVGECIEAMKVLGLPVDIGRPRALKALRESGYKVRSDTVMAAVKARKMAANCPEVDGGMYEELFP</sequence>
<dbReference type="Gene3D" id="3.40.50.300">
    <property type="entry name" value="P-loop containing nucleotide triphosphate hydrolases"/>
    <property type="match status" value="1"/>
</dbReference>
<protein>
    <submittedName>
        <fullName evidence="2">Regulatory protein RepA</fullName>
    </submittedName>
</protein>
<dbReference type="SUPFAM" id="SSF52540">
    <property type="entry name" value="P-loop containing nucleoside triphosphate hydrolases"/>
    <property type="match status" value="1"/>
</dbReference>
<organism evidence="2 3">
    <name type="scientific">Mycobacterium marinum</name>
    <dbReference type="NCBI Taxonomy" id="1781"/>
    <lineage>
        <taxon>Bacteria</taxon>
        <taxon>Bacillati</taxon>
        <taxon>Actinomycetota</taxon>
        <taxon>Actinomycetes</taxon>
        <taxon>Mycobacteriales</taxon>
        <taxon>Mycobacteriaceae</taxon>
        <taxon>Mycobacterium</taxon>
        <taxon>Mycobacterium ulcerans group</taxon>
    </lineage>
</organism>